<accession>A0ABQ9I1T4</accession>
<dbReference type="Pfam" id="PF03184">
    <property type="entry name" value="DDE_1"/>
    <property type="match status" value="1"/>
</dbReference>
<protein>
    <recommendedName>
        <fullName evidence="1">DDE-1 domain-containing protein</fullName>
    </recommendedName>
</protein>
<evidence type="ECO:0000259" key="1">
    <source>
        <dbReference type="Pfam" id="PF03184"/>
    </source>
</evidence>
<feature type="domain" description="DDE-1" evidence="1">
    <location>
        <begin position="2"/>
        <end position="59"/>
    </location>
</feature>
<name>A0ABQ9I1T4_9NEOP</name>
<organism evidence="2 3">
    <name type="scientific">Dryococelus australis</name>
    <dbReference type="NCBI Taxonomy" id="614101"/>
    <lineage>
        <taxon>Eukaryota</taxon>
        <taxon>Metazoa</taxon>
        <taxon>Ecdysozoa</taxon>
        <taxon>Arthropoda</taxon>
        <taxon>Hexapoda</taxon>
        <taxon>Insecta</taxon>
        <taxon>Pterygota</taxon>
        <taxon>Neoptera</taxon>
        <taxon>Polyneoptera</taxon>
        <taxon>Phasmatodea</taxon>
        <taxon>Verophasmatodea</taxon>
        <taxon>Anareolatae</taxon>
        <taxon>Phasmatidae</taxon>
        <taxon>Eurycanthinae</taxon>
        <taxon>Dryococelus</taxon>
    </lineage>
</organism>
<keyword evidence="3" id="KW-1185">Reference proteome</keyword>
<dbReference type="EMBL" id="JARBHB010000003">
    <property type="protein sequence ID" value="KAJ8890612.1"/>
    <property type="molecule type" value="Genomic_DNA"/>
</dbReference>
<evidence type="ECO:0000313" key="3">
    <source>
        <dbReference type="Proteomes" id="UP001159363"/>
    </source>
</evidence>
<evidence type="ECO:0000313" key="2">
    <source>
        <dbReference type="EMBL" id="KAJ8890612.1"/>
    </source>
</evidence>
<sequence length="144" mass="16722">MDGSDKLKPFVIGKSAKPLAFRDVRNIQHTYTLNKKTWMTSEIFKQWLCLFDARMGRKTGKSCYPAHPKLLKHHIRTMLASSLLRKVPLGKDLLKWNVLDDLRATAFSWEEIQPETFAGCFRHARFHNKIPDEADDPKQPQQSD</sequence>
<reference evidence="2 3" key="1">
    <citation type="submission" date="2023-02" db="EMBL/GenBank/DDBJ databases">
        <title>LHISI_Scaffold_Assembly.</title>
        <authorList>
            <person name="Stuart O.P."/>
            <person name="Cleave R."/>
            <person name="Magrath M.J.L."/>
            <person name="Mikheyev A.S."/>
        </authorList>
    </citation>
    <scope>NUCLEOTIDE SEQUENCE [LARGE SCALE GENOMIC DNA]</scope>
    <source>
        <strain evidence="2">Daus_M_001</strain>
        <tissue evidence="2">Leg muscle</tissue>
    </source>
</reference>
<dbReference type="Proteomes" id="UP001159363">
    <property type="component" value="Chromosome 3"/>
</dbReference>
<dbReference type="InterPro" id="IPR004875">
    <property type="entry name" value="DDE_SF_endonuclease_dom"/>
</dbReference>
<gene>
    <name evidence="2" type="ORF">PR048_010121</name>
</gene>
<proteinExistence type="predicted"/>
<comment type="caution">
    <text evidence="2">The sequence shown here is derived from an EMBL/GenBank/DDBJ whole genome shotgun (WGS) entry which is preliminary data.</text>
</comment>